<dbReference type="AlphaFoldDB" id="A0A0G1YUL6"/>
<feature type="domain" description="Transposase IS200-like" evidence="1">
    <location>
        <begin position="9"/>
        <end position="126"/>
    </location>
</feature>
<comment type="caution">
    <text evidence="2">The sequence shown here is derived from an EMBL/GenBank/DDBJ whole genome shotgun (WGS) entry which is preliminary data.</text>
</comment>
<dbReference type="SMART" id="SM01321">
    <property type="entry name" value="Y1_Tnp"/>
    <property type="match status" value="1"/>
</dbReference>
<organism evidence="2 3">
    <name type="scientific">Candidatus Kaiserbacteria bacterium GW2011_GWA2_58_9</name>
    <dbReference type="NCBI Taxonomy" id="1618672"/>
    <lineage>
        <taxon>Bacteria</taxon>
        <taxon>Candidatus Kaiseribacteriota</taxon>
    </lineage>
</organism>
<dbReference type="EMBL" id="LCSD01000021">
    <property type="protein sequence ID" value="KKW47113.1"/>
    <property type="molecule type" value="Genomic_DNA"/>
</dbReference>
<reference evidence="2 3" key="1">
    <citation type="journal article" date="2015" name="Nature">
        <title>rRNA introns, odd ribosomes, and small enigmatic genomes across a large radiation of phyla.</title>
        <authorList>
            <person name="Brown C.T."/>
            <person name="Hug L.A."/>
            <person name="Thomas B.C."/>
            <person name="Sharon I."/>
            <person name="Castelle C.J."/>
            <person name="Singh A."/>
            <person name="Wilkins M.J."/>
            <person name="Williams K.H."/>
            <person name="Banfield J.F."/>
        </authorList>
    </citation>
    <scope>NUCLEOTIDE SEQUENCE [LARGE SCALE GENOMIC DNA]</scope>
</reference>
<name>A0A0G1YUL6_9BACT</name>
<dbReference type="PANTHER" id="PTHR34322:SF2">
    <property type="entry name" value="TRANSPOSASE IS200-LIKE DOMAIN-CONTAINING PROTEIN"/>
    <property type="match status" value="1"/>
</dbReference>
<dbReference type="Pfam" id="PF01797">
    <property type="entry name" value="Y1_Tnp"/>
    <property type="match status" value="1"/>
</dbReference>
<dbReference type="InterPro" id="IPR002686">
    <property type="entry name" value="Transposase_17"/>
</dbReference>
<sequence length="223" mass="26025">MVRVARVDVGNHVYHVLNRAVGRLTIFNENEDYRCFEDLLIEAKEMTDMRILAYALMPNHWHLLLYPENDGDMSTFMHWLTNAHTRRVHAFTETIGTGPLYQGRYKSFLTKTDHHLLTVLKYIERNPVRARLAKRAENWRWGSARLRLHGTPQQKRLLSESPVALPRSYRAWINTPDSEKDLATLRESVNRGAPYGSARWVEQMVDTYRLASTIRKPGRPAEI</sequence>
<accession>A0A0G1YUL6</accession>
<dbReference type="SUPFAM" id="SSF143422">
    <property type="entry name" value="Transposase IS200-like"/>
    <property type="match status" value="1"/>
</dbReference>
<dbReference type="Proteomes" id="UP000034789">
    <property type="component" value="Unassembled WGS sequence"/>
</dbReference>
<dbReference type="Gene3D" id="3.30.70.1290">
    <property type="entry name" value="Transposase IS200-like"/>
    <property type="match status" value="1"/>
</dbReference>
<gene>
    <name evidence="2" type="ORF">UY98_C0021G0002</name>
</gene>
<evidence type="ECO:0000313" key="2">
    <source>
        <dbReference type="EMBL" id="KKW47113.1"/>
    </source>
</evidence>
<dbReference type="PATRIC" id="fig|1618672.3.peg.385"/>
<proteinExistence type="predicted"/>
<dbReference type="PANTHER" id="PTHR34322">
    <property type="entry name" value="TRANSPOSASE, Y1_TNP DOMAIN-CONTAINING"/>
    <property type="match status" value="1"/>
</dbReference>
<evidence type="ECO:0000259" key="1">
    <source>
        <dbReference type="SMART" id="SM01321"/>
    </source>
</evidence>
<dbReference type="GO" id="GO:0003677">
    <property type="term" value="F:DNA binding"/>
    <property type="evidence" value="ECO:0007669"/>
    <property type="project" value="InterPro"/>
</dbReference>
<dbReference type="InterPro" id="IPR036515">
    <property type="entry name" value="Transposase_17_sf"/>
</dbReference>
<dbReference type="GO" id="GO:0006313">
    <property type="term" value="P:DNA transposition"/>
    <property type="evidence" value="ECO:0007669"/>
    <property type="project" value="InterPro"/>
</dbReference>
<dbReference type="GO" id="GO:0004803">
    <property type="term" value="F:transposase activity"/>
    <property type="evidence" value="ECO:0007669"/>
    <property type="project" value="InterPro"/>
</dbReference>
<evidence type="ECO:0000313" key="3">
    <source>
        <dbReference type="Proteomes" id="UP000034789"/>
    </source>
</evidence>
<protein>
    <recommendedName>
        <fullName evidence="1">Transposase IS200-like domain-containing protein</fullName>
    </recommendedName>
</protein>